<evidence type="ECO:0000256" key="2">
    <source>
        <dbReference type="ARBA" id="ARBA00023043"/>
    </source>
</evidence>
<keyword evidence="2" id="KW-0040">ANK repeat</keyword>
<evidence type="ECO:0000256" key="1">
    <source>
        <dbReference type="ARBA" id="ARBA00022737"/>
    </source>
</evidence>
<dbReference type="SUPFAM" id="SSF48403">
    <property type="entry name" value="Ankyrin repeat"/>
    <property type="match status" value="1"/>
</dbReference>
<dbReference type="InterPro" id="IPR036770">
    <property type="entry name" value="Ankyrin_rpt-contain_sf"/>
</dbReference>
<sequence>MHGSSFSWEGDVKTAIPDALEAHMRNRASEDIIADTNRFGHSYLSRSVVLATCNDPEFGQHIPPTNNLAPYYLFSDDKKPQAIWSAQDEALRAAVDMESERTQRFAMLHYCESLSEARILVKCGADLDQLDQVGETALLSFLQLSCSTDPEAEKIALYLIEQGADISVGSKDHGQCAIHRATTPEVLDALLARGASINQIDDWGQTPLHDVDGVVHAKLLLDRGADPDGVAHAKLLLDRGADPNAADQDGNTPLHYAPDRATAALLLAHGADPSIQNHDNQIAEQYQGAEGIQDVVDYLRANRLRDALGKTASNNRPQDSDLVSPDDALARRSRGRCM</sequence>
<dbReference type="InterPro" id="IPR002110">
    <property type="entry name" value="Ankyrin_rpt"/>
</dbReference>
<reference evidence="4 5" key="1">
    <citation type="submission" date="2017-10" db="EMBL/GenBank/DDBJ databases">
        <title>Whole genome sequencing of members of genus Pseudoxanthomonas.</title>
        <authorList>
            <person name="Kumar S."/>
            <person name="Bansal K."/>
            <person name="Kaur A."/>
            <person name="Patil P."/>
            <person name="Sharma S."/>
            <person name="Patil P.B."/>
        </authorList>
    </citation>
    <scope>NUCLEOTIDE SEQUENCE [LARGE SCALE GENOMIC DNA]</scope>
    <source>
        <strain evidence="4 5">DSM 17801</strain>
    </source>
</reference>
<dbReference type="Proteomes" id="UP000788419">
    <property type="component" value="Unassembled WGS sequence"/>
</dbReference>
<keyword evidence="5" id="KW-1185">Reference proteome</keyword>
<comment type="caution">
    <text evidence="4">The sequence shown here is derived from an EMBL/GenBank/DDBJ whole genome shotgun (WGS) entry which is preliminary data.</text>
</comment>
<evidence type="ECO:0000256" key="3">
    <source>
        <dbReference type="SAM" id="MobiDB-lite"/>
    </source>
</evidence>
<organism evidence="4 5">
    <name type="scientific">Pseudoxanthomonas daejeonensis</name>
    <dbReference type="NCBI Taxonomy" id="266062"/>
    <lineage>
        <taxon>Bacteria</taxon>
        <taxon>Pseudomonadati</taxon>
        <taxon>Pseudomonadota</taxon>
        <taxon>Gammaproteobacteria</taxon>
        <taxon>Lysobacterales</taxon>
        <taxon>Lysobacteraceae</taxon>
        <taxon>Pseudoxanthomonas</taxon>
    </lineage>
</organism>
<evidence type="ECO:0000313" key="5">
    <source>
        <dbReference type="Proteomes" id="UP000788419"/>
    </source>
</evidence>
<dbReference type="PANTHER" id="PTHR24189">
    <property type="entry name" value="MYOTROPHIN"/>
    <property type="match status" value="1"/>
</dbReference>
<dbReference type="Pfam" id="PF12796">
    <property type="entry name" value="Ank_2"/>
    <property type="match status" value="1"/>
</dbReference>
<name>A0ABQ6Z921_9GAMM</name>
<proteinExistence type="predicted"/>
<protein>
    <submittedName>
        <fullName evidence="4">Uncharacterized protein</fullName>
    </submittedName>
</protein>
<dbReference type="PANTHER" id="PTHR24189:SF50">
    <property type="entry name" value="ANKYRIN REPEAT AND SOCS BOX PROTEIN 2"/>
    <property type="match status" value="1"/>
</dbReference>
<dbReference type="InterPro" id="IPR050745">
    <property type="entry name" value="Multifunctional_regulatory"/>
</dbReference>
<dbReference type="Gene3D" id="1.25.40.20">
    <property type="entry name" value="Ankyrin repeat-containing domain"/>
    <property type="match status" value="2"/>
</dbReference>
<dbReference type="EMBL" id="PDWN01000004">
    <property type="protein sequence ID" value="KAF1695990.1"/>
    <property type="molecule type" value="Genomic_DNA"/>
</dbReference>
<keyword evidence="1" id="KW-0677">Repeat</keyword>
<gene>
    <name evidence="4" type="ORF">CSC65_05700</name>
</gene>
<accession>A0ABQ6Z921</accession>
<evidence type="ECO:0000313" key="4">
    <source>
        <dbReference type="EMBL" id="KAF1695990.1"/>
    </source>
</evidence>
<feature type="region of interest" description="Disordered" evidence="3">
    <location>
        <begin position="309"/>
        <end position="338"/>
    </location>
</feature>